<sequence>MSSLTPLAQRYIDRFDTAARQLPGADNRSVSDLRRAGLEAFAALDFPHRKVEEWKFTNLTALTKPTANEGRVAPAPAPAIPDQPFEARFEMVFVNGRFSAAESRLDGLPEGISVTSLADSLGNGTVLSFPSQEKRAFLALNTAFMEDGLVLSVAEGVVLDDILVVTFRSEGDQETGRHLRNVITLAEGSSLTLLERHVGAGAYFSNPVTEVSLAADARLDHYKLQAESPEAFHLAFTDAELAERADYRNFSLSIGAKLSRNELTTRILGREAESHLNGAYLMRGSQHCDTTTLTEHRVPDTNSSQVYKGVLDDHAHGVFQGKIHIFPDAQHVAGDQLSKALLLSDYAAVDCKPELEIYADDVKCSHGATSGELDEQALFYLQSRGIPLASARKMLIEAFLADVLETVGNERVKVYFDGLSRHWLSEA</sequence>
<protein>
    <submittedName>
        <fullName evidence="4">Fe-S cluster assembly protein SufD</fullName>
    </submittedName>
</protein>
<dbReference type="Pfam" id="PF01458">
    <property type="entry name" value="SUFBD_core"/>
    <property type="match status" value="1"/>
</dbReference>
<proteinExistence type="inferred from homology"/>
<dbReference type="RefSeq" id="WP_169561068.1">
    <property type="nucleotide sequence ID" value="NZ_BSNF01000008.1"/>
</dbReference>
<dbReference type="PANTHER" id="PTHR43575">
    <property type="entry name" value="PROTEIN ABCI7, CHLOROPLASTIC"/>
    <property type="match status" value="1"/>
</dbReference>
<dbReference type="InterPro" id="IPR000825">
    <property type="entry name" value="SUF_FeS_clus_asmbl_SufBD_core"/>
</dbReference>
<dbReference type="InterPro" id="IPR037284">
    <property type="entry name" value="SUF_FeS_clus_asmbl_SufBD_sf"/>
</dbReference>
<feature type="domain" description="SUF system FeS cluster assembly SufBD N-terminal" evidence="3">
    <location>
        <begin position="8"/>
        <end position="163"/>
    </location>
</feature>
<evidence type="ECO:0000313" key="5">
    <source>
        <dbReference type="Proteomes" id="UP001161409"/>
    </source>
</evidence>
<dbReference type="InterPro" id="IPR011542">
    <property type="entry name" value="SUF_FeS_clus_asmbl_SufD"/>
</dbReference>
<dbReference type="EMBL" id="BSNF01000008">
    <property type="protein sequence ID" value="GLQ06976.1"/>
    <property type="molecule type" value="Genomic_DNA"/>
</dbReference>
<name>A0ABQ5U5E1_9PROT</name>
<evidence type="ECO:0000256" key="1">
    <source>
        <dbReference type="ARBA" id="ARBA00043967"/>
    </source>
</evidence>
<comment type="caution">
    <text evidence="4">The sequence shown here is derived from an EMBL/GenBank/DDBJ whole genome shotgun (WGS) entry which is preliminary data.</text>
</comment>
<comment type="similarity">
    <text evidence="1">Belongs to the iron-sulfur cluster assembly SufBD family.</text>
</comment>
<gene>
    <name evidence="4" type="ORF">GCM10007924_21970</name>
</gene>
<dbReference type="Proteomes" id="UP001161409">
    <property type="component" value="Unassembled WGS sequence"/>
</dbReference>
<evidence type="ECO:0000313" key="4">
    <source>
        <dbReference type="EMBL" id="GLQ06976.1"/>
    </source>
</evidence>
<reference evidence="4" key="2">
    <citation type="submission" date="2023-01" db="EMBL/GenBank/DDBJ databases">
        <title>Draft genome sequence of Sneathiella chinensis strain NBRC 103408.</title>
        <authorList>
            <person name="Sun Q."/>
            <person name="Mori K."/>
        </authorList>
    </citation>
    <scope>NUCLEOTIDE SEQUENCE</scope>
    <source>
        <strain evidence="4">NBRC 103408</strain>
    </source>
</reference>
<reference evidence="4" key="1">
    <citation type="journal article" date="2014" name="Int. J. Syst. Evol. Microbiol.">
        <title>Complete genome of a new Firmicutes species belonging to the dominant human colonic microbiota ('Ruminococcus bicirculans') reveals two chromosomes and a selective capacity to utilize plant glucans.</title>
        <authorList>
            <consortium name="NISC Comparative Sequencing Program"/>
            <person name="Wegmann U."/>
            <person name="Louis P."/>
            <person name="Goesmann A."/>
            <person name="Henrissat B."/>
            <person name="Duncan S.H."/>
            <person name="Flint H.J."/>
        </authorList>
    </citation>
    <scope>NUCLEOTIDE SEQUENCE</scope>
    <source>
        <strain evidence="4">NBRC 103408</strain>
    </source>
</reference>
<keyword evidence="5" id="KW-1185">Reference proteome</keyword>
<evidence type="ECO:0000259" key="2">
    <source>
        <dbReference type="Pfam" id="PF01458"/>
    </source>
</evidence>
<dbReference type="Pfam" id="PF19295">
    <property type="entry name" value="SufBD_N"/>
    <property type="match status" value="1"/>
</dbReference>
<dbReference type="InterPro" id="IPR055346">
    <property type="entry name" value="Fe-S_cluster_assembly_SufBD"/>
</dbReference>
<feature type="domain" description="SUF system FeS cluster assembly SufBD core" evidence="2">
    <location>
        <begin position="170"/>
        <end position="399"/>
    </location>
</feature>
<dbReference type="PANTHER" id="PTHR43575:SF1">
    <property type="entry name" value="PROTEIN ABCI7, CHLOROPLASTIC"/>
    <property type="match status" value="1"/>
</dbReference>
<dbReference type="InterPro" id="IPR045595">
    <property type="entry name" value="SufBD_N"/>
</dbReference>
<accession>A0ABQ5U5E1</accession>
<dbReference type="SUPFAM" id="SSF101960">
    <property type="entry name" value="Stabilizer of iron transporter SufD"/>
    <property type="match status" value="1"/>
</dbReference>
<dbReference type="NCBIfam" id="TIGR01981">
    <property type="entry name" value="sufD"/>
    <property type="match status" value="1"/>
</dbReference>
<evidence type="ECO:0000259" key="3">
    <source>
        <dbReference type="Pfam" id="PF19295"/>
    </source>
</evidence>
<organism evidence="4 5">
    <name type="scientific">Sneathiella chinensis</name>
    <dbReference type="NCBI Taxonomy" id="349750"/>
    <lineage>
        <taxon>Bacteria</taxon>
        <taxon>Pseudomonadati</taxon>
        <taxon>Pseudomonadota</taxon>
        <taxon>Alphaproteobacteria</taxon>
        <taxon>Sneathiellales</taxon>
        <taxon>Sneathiellaceae</taxon>
        <taxon>Sneathiella</taxon>
    </lineage>
</organism>